<comment type="caution">
    <text evidence="2">The sequence shown here is derived from an EMBL/GenBank/DDBJ whole genome shotgun (WGS) entry which is preliminary data.</text>
</comment>
<organism evidence="2 3">
    <name type="scientific">Halobacterium litoreum</name>
    <dbReference type="NCBI Taxonomy" id="2039234"/>
    <lineage>
        <taxon>Archaea</taxon>
        <taxon>Methanobacteriati</taxon>
        <taxon>Methanobacteriota</taxon>
        <taxon>Stenosarchaea group</taxon>
        <taxon>Halobacteria</taxon>
        <taxon>Halobacteriales</taxon>
        <taxon>Halobacteriaceae</taxon>
        <taxon>Halobacterium</taxon>
    </lineage>
</organism>
<dbReference type="Gene3D" id="2.60.40.10">
    <property type="entry name" value="Immunoglobulins"/>
    <property type="match status" value="1"/>
</dbReference>
<dbReference type="RefSeq" id="WP_232571810.1">
    <property type="nucleotide sequence ID" value="NZ_CP089466.1"/>
</dbReference>
<reference evidence="2 3" key="1">
    <citation type="journal article" date="2019" name="Int. J. Syst. Evol. Microbiol.">
        <title>The Global Catalogue of Microorganisms (GCM) 10K type strain sequencing project: providing services to taxonomists for standard genome sequencing and annotation.</title>
        <authorList>
            <consortium name="The Broad Institute Genomics Platform"/>
            <consortium name="The Broad Institute Genome Sequencing Center for Infectious Disease"/>
            <person name="Wu L."/>
            <person name="Ma J."/>
        </authorList>
    </citation>
    <scope>NUCLEOTIDE SEQUENCE [LARGE SCALE GENOMIC DNA]</scope>
    <source>
        <strain evidence="2 3">CGMCC 1.12562</strain>
    </source>
</reference>
<dbReference type="SUPFAM" id="SSF49373">
    <property type="entry name" value="Invasin/intimin cell-adhesion fragments"/>
    <property type="match status" value="1"/>
</dbReference>
<dbReference type="InterPro" id="IPR008964">
    <property type="entry name" value="Invasin/intimin_cell_adhesion"/>
</dbReference>
<gene>
    <name evidence="2" type="ORF">ACFOKC_04890</name>
</gene>
<evidence type="ECO:0000256" key="1">
    <source>
        <dbReference type="SAM" id="Phobius"/>
    </source>
</evidence>
<protein>
    <submittedName>
        <fullName evidence="2">Ig-like domain-containing protein</fullName>
    </submittedName>
</protein>
<evidence type="ECO:0000313" key="3">
    <source>
        <dbReference type="Proteomes" id="UP001595660"/>
    </source>
</evidence>
<keyword evidence="1" id="KW-0812">Transmembrane</keyword>
<sequence>MRFRDDTRGVTVQVGAVLLFATIIIALALYQATVVPTQNADVEYKHSQAVEGDLTQLRNSLLSTAAAGSTRPTSVRLGTTYPSRVFLVNPPPPSGTLRTGSYDNDTIQVSNVEATNPETQEFLDGTWSASTKYVEYVPDYSEYQSAPTRRYTASVLSNYFPDRNVSVPLTDQLLVRGDTITLVSINGSLATSRSGPVTVSPEALSAPHQRVQVEPQNPGSPVTVTVPTSVSAAAFRNQTALGDQPNVSVVDAGENRVEIQLTGRDTYTLQTARVGVGSDTADPGPHYLTVVENDSDSVTVEARDRFNNPVAGVTVSVPGASPFQTSNRVTDENGQATFRASDSESGTATLQILGGGPDRTEVEASVDTTTATVGNGSGGGSLVYTGNATAFDGADPDSVPGGLNVTVENQYGSNVTITDVTVIPENADITGLSDKATGEGPGQSELAVDSLADQQSATADVLILDDQYVYVGDRGLTLSAETSRTERVYDTSAGVFTDVSTTVGGSPVELAPDDSAEITFSEFYAVTGGGATAVNVSNEDFRVVVSYRHDDGTESSEFVAYARPPSADDGGGGGGGSTPQVAFRLDDLTHQDQSSVEYVGSYSVSNTNSSFERVEIEYANQNDGSATQTLQNAGVRGGLRYSSSYGAGATYDVTVRVIYSDSGGEYVAASETVSDVADAANPAGNDDLSTGTTAVLSSSTIDDKSSNGQGPRYWFDYTVSSGDYAETELVAVSTGTGDKASTTSATRSTSKVKLSPGYGYGEPFKIAILVYGPDGAVVDSRIVSDTADGTDP</sequence>
<keyword evidence="1" id="KW-0472">Membrane</keyword>
<name>A0ABD5NCZ3_9EURY</name>
<dbReference type="InterPro" id="IPR013783">
    <property type="entry name" value="Ig-like_fold"/>
</dbReference>
<dbReference type="EMBL" id="JBHRWN010000002">
    <property type="protein sequence ID" value="MFC3477056.1"/>
    <property type="molecule type" value="Genomic_DNA"/>
</dbReference>
<proteinExistence type="predicted"/>
<dbReference type="Proteomes" id="UP001595660">
    <property type="component" value="Unassembled WGS sequence"/>
</dbReference>
<keyword evidence="1" id="KW-1133">Transmembrane helix</keyword>
<dbReference type="AlphaFoldDB" id="A0ABD5NCZ3"/>
<dbReference type="GeneID" id="69117022"/>
<feature type="transmembrane region" description="Helical" evidence="1">
    <location>
        <begin position="12"/>
        <end position="30"/>
    </location>
</feature>
<evidence type="ECO:0000313" key="2">
    <source>
        <dbReference type="EMBL" id="MFC3477056.1"/>
    </source>
</evidence>
<keyword evidence="3" id="KW-1185">Reference proteome</keyword>
<accession>A0ABD5NCZ3</accession>